<evidence type="ECO:0000259" key="1">
    <source>
        <dbReference type="PROSITE" id="PS50011"/>
    </source>
</evidence>
<dbReference type="Gene3D" id="1.10.510.10">
    <property type="entry name" value="Transferase(Phosphotransferase) domain 1"/>
    <property type="match status" value="1"/>
</dbReference>
<dbReference type="SMART" id="SM00220">
    <property type="entry name" value="S_TKc"/>
    <property type="match status" value="1"/>
</dbReference>
<organism evidence="2 3">
    <name type="scientific">Zopfia rhizophila CBS 207.26</name>
    <dbReference type="NCBI Taxonomy" id="1314779"/>
    <lineage>
        <taxon>Eukaryota</taxon>
        <taxon>Fungi</taxon>
        <taxon>Dikarya</taxon>
        <taxon>Ascomycota</taxon>
        <taxon>Pezizomycotina</taxon>
        <taxon>Dothideomycetes</taxon>
        <taxon>Dothideomycetes incertae sedis</taxon>
        <taxon>Zopfiaceae</taxon>
        <taxon>Zopfia</taxon>
    </lineage>
</organism>
<sequence>MASGTRLKDLLKKARVECPPGSMNFIVPDCDQKEIIAETSVKKELEFVKGKYTQDQIDQCAREVCGKQPARQLYATLAYMRQAPRIFDFLADGVRDKDLPLKRDLTGQRDQFILRRNTGETVPTLESWEPILREKFYSIQRMMASPFFKKGEHYDFDSHEVLPFIDFDHDAVLPITGGGYSEILIRCIHPSHHDFWDSSKLTKPRLVAIKRLISDDEKEFRKEESILKTISSKKDPHPHLIQLFATFRILQPEQKWHLIFPYADSNLRNYWRDRPEPNFDKLTVLWSLRQMCGIAQGLNTIHNFSVTIPLDVEGAGNVRKTDDGTMSVKEGEQYFGRHGDIKPENILWFCCDPDYDDNNGVLKIADFGLGRFHGRDSRSRVNPKSISFSPTYEPPEVKLGRPVSRAYDIWSLACLYLEYVTWLLMGNEAIFNFSRHRLSESRTIPSFSDDSFYTTSVAGDTDEAEIREGVNTWVDQLRQENRCSAFIHALLDLVTESMLRVSSADRINATQLAHELKTMSERGKRDEKYLLQPKPWTARDSIKKIRKRRDRCGYLDRNTLKTPTWSTIP</sequence>
<dbReference type="PANTHER" id="PTHR24359">
    <property type="entry name" value="SERINE/THREONINE-PROTEIN KINASE SBK1"/>
    <property type="match status" value="1"/>
</dbReference>
<evidence type="ECO:0000313" key="2">
    <source>
        <dbReference type="EMBL" id="KAF2185421.1"/>
    </source>
</evidence>
<protein>
    <submittedName>
        <fullName evidence="2">Kinase-like protein</fullName>
    </submittedName>
</protein>
<evidence type="ECO:0000313" key="3">
    <source>
        <dbReference type="Proteomes" id="UP000800200"/>
    </source>
</evidence>
<dbReference type="GO" id="GO:0005524">
    <property type="term" value="F:ATP binding"/>
    <property type="evidence" value="ECO:0007669"/>
    <property type="project" value="InterPro"/>
</dbReference>
<keyword evidence="3" id="KW-1185">Reference proteome</keyword>
<gene>
    <name evidence="2" type="ORF">K469DRAFT_707667</name>
</gene>
<dbReference type="PROSITE" id="PS50011">
    <property type="entry name" value="PROTEIN_KINASE_DOM"/>
    <property type="match status" value="1"/>
</dbReference>
<reference evidence="2" key="1">
    <citation type="journal article" date="2020" name="Stud. Mycol.">
        <title>101 Dothideomycetes genomes: a test case for predicting lifestyles and emergence of pathogens.</title>
        <authorList>
            <person name="Haridas S."/>
            <person name="Albert R."/>
            <person name="Binder M."/>
            <person name="Bloem J."/>
            <person name="Labutti K."/>
            <person name="Salamov A."/>
            <person name="Andreopoulos B."/>
            <person name="Baker S."/>
            <person name="Barry K."/>
            <person name="Bills G."/>
            <person name="Bluhm B."/>
            <person name="Cannon C."/>
            <person name="Castanera R."/>
            <person name="Culley D."/>
            <person name="Daum C."/>
            <person name="Ezra D."/>
            <person name="Gonzalez J."/>
            <person name="Henrissat B."/>
            <person name="Kuo A."/>
            <person name="Liang C."/>
            <person name="Lipzen A."/>
            <person name="Lutzoni F."/>
            <person name="Magnuson J."/>
            <person name="Mondo S."/>
            <person name="Nolan M."/>
            <person name="Ohm R."/>
            <person name="Pangilinan J."/>
            <person name="Park H.-J."/>
            <person name="Ramirez L."/>
            <person name="Alfaro M."/>
            <person name="Sun H."/>
            <person name="Tritt A."/>
            <person name="Yoshinaga Y."/>
            <person name="Zwiers L.-H."/>
            <person name="Turgeon B."/>
            <person name="Goodwin S."/>
            <person name="Spatafora J."/>
            <person name="Crous P."/>
            <person name="Grigoriev I."/>
        </authorList>
    </citation>
    <scope>NUCLEOTIDE SEQUENCE</scope>
    <source>
        <strain evidence="2">CBS 207.26</strain>
    </source>
</reference>
<dbReference type="SUPFAM" id="SSF56112">
    <property type="entry name" value="Protein kinase-like (PK-like)"/>
    <property type="match status" value="1"/>
</dbReference>
<proteinExistence type="predicted"/>
<accession>A0A6A6E0G1</accession>
<dbReference type="EMBL" id="ML994633">
    <property type="protein sequence ID" value="KAF2185421.1"/>
    <property type="molecule type" value="Genomic_DNA"/>
</dbReference>
<feature type="domain" description="Protein kinase" evidence="1">
    <location>
        <begin position="170"/>
        <end position="517"/>
    </location>
</feature>
<dbReference type="OrthoDB" id="1046782at2759"/>
<dbReference type="AlphaFoldDB" id="A0A6A6E0G1"/>
<name>A0A6A6E0G1_9PEZI</name>
<keyword evidence="2" id="KW-0418">Kinase</keyword>
<keyword evidence="2" id="KW-0808">Transferase</keyword>
<dbReference type="InterPro" id="IPR011009">
    <property type="entry name" value="Kinase-like_dom_sf"/>
</dbReference>
<dbReference type="Pfam" id="PF00069">
    <property type="entry name" value="Pkinase"/>
    <property type="match status" value="1"/>
</dbReference>
<dbReference type="GO" id="GO:0004674">
    <property type="term" value="F:protein serine/threonine kinase activity"/>
    <property type="evidence" value="ECO:0007669"/>
    <property type="project" value="TreeGrafter"/>
</dbReference>
<dbReference type="PANTHER" id="PTHR24359:SF1">
    <property type="entry name" value="INHIBITOR OF NUCLEAR FACTOR KAPPA-B KINASE EPSILON SUBUNIT HOMOLOG 1-RELATED"/>
    <property type="match status" value="1"/>
</dbReference>
<dbReference type="CDD" id="cd00180">
    <property type="entry name" value="PKc"/>
    <property type="match status" value="1"/>
</dbReference>
<dbReference type="InterPro" id="IPR000719">
    <property type="entry name" value="Prot_kinase_dom"/>
</dbReference>
<dbReference type="Proteomes" id="UP000800200">
    <property type="component" value="Unassembled WGS sequence"/>
</dbReference>